<evidence type="ECO:0000313" key="2">
    <source>
        <dbReference type="EMBL" id="PWE21509.1"/>
    </source>
</evidence>
<keyword evidence="1" id="KW-1133">Transmembrane helix</keyword>
<proteinExistence type="predicted"/>
<name>A0A2U2C0G1_9BACT</name>
<feature type="transmembrane region" description="Helical" evidence="1">
    <location>
        <begin position="6"/>
        <end position="26"/>
    </location>
</feature>
<dbReference type="AlphaFoldDB" id="A0A2U2C0G1"/>
<comment type="caution">
    <text evidence="2">The sequence shown here is derived from an EMBL/GenBank/DDBJ whole genome shotgun (WGS) entry which is preliminary data.</text>
</comment>
<evidence type="ECO:0000313" key="3">
    <source>
        <dbReference type="Proteomes" id="UP000245014"/>
    </source>
</evidence>
<dbReference type="RefSeq" id="WP_109158271.1">
    <property type="nucleotide sequence ID" value="NZ_QEYI01000003.1"/>
</dbReference>
<keyword evidence="1" id="KW-0472">Membrane</keyword>
<organism evidence="2 3">
    <name type="scientific">Aliarcobacter skirrowii</name>
    <dbReference type="NCBI Taxonomy" id="28200"/>
    <lineage>
        <taxon>Bacteria</taxon>
        <taxon>Pseudomonadati</taxon>
        <taxon>Campylobacterota</taxon>
        <taxon>Epsilonproteobacteria</taxon>
        <taxon>Campylobacterales</taxon>
        <taxon>Arcobacteraceae</taxon>
        <taxon>Aliarcobacter</taxon>
    </lineage>
</organism>
<sequence length="83" mass="8999">MLTLIEGFFIIMGIISTSLLVVGFLLKAKGVTFVEFFPKPKTIAPQNIVYNNVISQIPQNSCGIDSKKVAAIVAAIKHHNNKG</sequence>
<gene>
    <name evidence="2" type="ORF">DF188_04640</name>
</gene>
<protein>
    <recommendedName>
        <fullName evidence="4">OadG family protein</fullName>
    </recommendedName>
</protein>
<evidence type="ECO:0008006" key="4">
    <source>
        <dbReference type="Google" id="ProtNLM"/>
    </source>
</evidence>
<reference evidence="2 3" key="1">
    <citation type="submission" date="2018-05" db="EMBL/GenBank/DDBJ databases">
        <title>Antimicrobial susceptibility testing and genomic analysis of Arcobacter skirrowii strains and one Arcobacter butzleri isolated from German poultry farms.</title>
        <authorList>
            <person name="Haenel I."/>
            <person name="Hotzel H."/>
            <person name="Tomaso H."/>
            <person name="Busch A."/>
        </authorList>
    </citation>
    <scope>NUCLEOTIDE SEQUENCE [LARGE SCALE GENOMIC DNA]</scope>
    <source>
        <strain evidence="3">v</strain>
    </source>
</reference>
<dbReference type="Proteomes" id="UP000245014">
    <property type="component" value="Unassembled WGS sequence"/>
</dbReference>
<keyword evidence="1" id="KW-0812">Transmembrane</keyword>
<dbReference type="STRING" id="28200.GCA_001572935_00227"/>
<accession>A0A2U2C0G1</accession>
<evidence type="ECO:0000256" key="1">
    <source>
        <dbReference type="SAM" id="Phobius"/>
    </source>
</evidence>
<dbReference type="EMBL" id="QEYI01000003">
    <property type="protein sequence ID" value="PWE21509.1"/>
    <property type="molecule type" value="Genomic_DNA"/>
</dbReference>